<keyword evidence="3" id="KW-1185">Reference proteome</keyword>
<dbReference type="InterPro" id="IPR036388">
    <property type="entry name" value="WH-like_DNA-bd_sf"/>
</dbReference>
<dbReference type="GO" id="GO:0000428">
    <property type="term" value="C:DNA-directed RNA polymerase complex"/>
    <property type="evidence" value="ECO:0007669"/>
    <property type="project" value="UniProtKB-KW"/>
</dbReference>
<dbReference type="Gene3D" id="1.10.10.10">
    <property type="entry name" value="Winged helix-like DNA-binding domain superfamily/Winged helix DNA-binding domain"/>
    <property type="match status" value="1"/>
</dbReference>
<keyword evidence="2" id="KW-0804">Transcription</keyword>
<feature type="domain" description="RNA polymerase sigma factor 70 region 4 type 2" evidence="1">
    <location>
        <begin position="32"/>
        <end position="83"/>
    </location>
</feature>
<gene>
    <name evidence="2" type="ORF">JOD17_000843</name>
</gene>
<name>A0ABS2P8R6_9BACL</name>
<evidence type="ECO:0000313" key="3">
    <source>
        <dbReference type="Proteomes" id="UP000741863"/>
    </source>
</evidence>
<evidence type="ECO:0000259" key="1">
    <source>
        <dbReference type="Pfam" id="PF08281"/>
    </source>
</evidence>
<protein>
    <submittedName>
        <fullName evidence="2">DNA-directed RNA polymerase specialized sigma24 family protein</fullName>
    </submittedName>
</protein>
<dbReference type="EMBL" id="JAFBEC010000002">
    <property type="protein sequence ID" value="MBM7631751.1"/>
    <property type="molecule type" value="Genomic_DNA"/>
</dbReference>
<dbReference type="InterPro" id="IPR013249">
    <property type="entry name" value="RNA_pol_sigma70_r4_t2"/>
</dbReference>
<proteinExistence type="predicted"/>
<dbReference type="Proteomes" id="UP000741863">
    <property type="component" value="Unassembled WGS sequence"/>
</dbReference>
<dbReference type="InterPro" id="IPR013324">
    <property type="entry name" value="RNA_pol_sigma_r3/r4-like"/>
</dbReference>
<evidence type="ECO:0000313" key="2">
    <source>
        <dbReference type="EMBL" id="MBM7631751.1"/>
    </source>
</evidence>
<accession>A0ABS2P8R6</accession>
<keyword evidence="2" id="KW-0240">DNA-directed RNA polymerase</keyword>
<sequence>MHQRTIYMEPSALEQLRHNMSEDKQISQANHFRIDDALSMLTEREREVYVMVKAELLSLEQATRYLGVCKSTVQKTVDRAELKINNQIANSLFSFVG</sequence>
<organism evidence="2 3">
    <name type="scientific">Geomicrobium sediminis</name>
    <dbReference type="NCBI Taxonomy" id="1347788"/>
    <lineage>
        <taxon>Bacteria</taxon>
        <taxon>Bacillati</taxon>
        <taxon>Bacillota</taxon>
        <taxon>Bacilli</taxon>
        <taxon>Bacillales</taxon>
        <taxon>Geomicrobium</taxon>
    </lineage>
</organism>
<dbReference type="Pfam" id="PF08281">
    <property type="entry name" value="Sigma70_r4_2"/>
    <property type="match status" value="1"/>
</dbReference>
<reference evidence="2 3" key="1">
    <citation type="submission" date="2021-01" db="EMBL/GenBank/DDBJ databases">
        <title>Genomic Encyclopedia of Type Strains, Phase IV (KMG-IV): sequencing the most valuable type-strain genomes for metagenomic binning, comparative biology and taxonomic classification.</title>
        <authorList>
            <person name="Goeker M."/>
        </authorList>
    </citation>
    <scope>NUCLEOTIDE SEQUENCE [LARGE SCALE GENOMIC DNA]</scope>
    <source>
        <strain evidence="2 3">DSM 25540</strain>
    </source>
</reference>
<comment type="caution">
    <text evidence="2">The sequence shown here is derived from an EMBL/GenBank/DDBJ whole genome shotgun (WGS) entry which is preliminary data.</text>
</comment>
<dbReference type="SUPFAM" id="SSF88659">
    <property type="entry name" value="Sigma3 and sigma4 domains of RNA polymerase sigma factors"/>
    <property type="match status" value="1"/>
</dbReference>